<reference evidence="4 5" key="1">
    <citation type="submission" date="2021-01" db="EMBL/GenBank/DDBJ databases">
        <title>Whole genome shotgun sequence of Catellatospora citrea NBRC 14495.</title>
        <authorList>
            <person name="Komaki H."/>
            <person name="Tamura T."/>
        </authorList>
    </citation>
    <scope>NUCLEOTIDE SEQUENCE [LARGE SCALE GENOMIC DNA]</scope>
    <source>
        <strain evidence="4 5">NBRC 14495</strain>
    </source>
</reference>
<dbReference type="InterPro" id="IPR013196">
    <property type="entry name" value="HTH_11"/>
</dbReference>
<accession>A0A8J3NYN2</accession>
<organism evidence="4 5">
    <name type="scientific">Catellatospora citrea</name>
    <dbReference type="NCBI Taxonomy" id="53366"/>
    <lineage>
        <taxon>Bacteria</taxon>
        <taxon>Bacillati</taxon>
        <taxon>Actinomycetota</taxon>
        <taxon>Actinomycetes</taxon>
        <taxon>Micromonosporales</taxon>
        <taxon>Micromonosporaceae</taxon>
        <taxon>Catellatospora</taxon>
    </lineage>
</organism>
<dbReference type="InterPro" id="IPR051534">
    <property type="entry name" value="CBASS_pafABC_assoc_protein"/>
</dbReference>
<protein>
    <submittedName>
        <fullName evidence="4">Transcriptional regulator</fullName>
    </submittedName>
</protein>
<dbReference type="Pfam" id="PF13280">
    <property type="entry name" value="WYL"/>
    <property type="match status" value="1"/>
</dbReference>
<name>A0A8J3NYN2_9ACTN</name>
<dbReference type="AlphaFoldDB" id="A0A8J3NYN2"/>
<feature type="domain" description="WYL" evidence="2">
    <location>
        <begin position="144"/>
        <end position="209"/>
    </location>
</feature>
<dbReference type="EMBL" id="BONH01000009">
    <property type="protein sequence ID" value="GIF97630.1"/>
    <property type="molecule type" value="Genomic_DNA"/>
</dbReference>
<keyword evidence="5" id="KW-1185">Reference proteome</keyword>
<dbReference type="Pfam" id="PF08279">
    <property type="entry name" value="HTH_11"/>
    <property type="match status" value="1"/>
</dbReference>
<sequence length="335" mass="36841">MLGGRLRHMRADRLLSIVLLLQSRGRQTAHQLAAELEVSARTIYRDMQALGTAGIPVYGDATGYGLIDGYRTQLTGLTAAEARGLVLAELPGVAADLGLAEAVAAAQLKLAAALPDALRERTARMRQRFHLDTPGWYADRDSSEHLAALADAVWRQRTLAVRYENWTGSAEHRLEPYGLVLKAGKWYLVARAARGLRTFRVSQIRELTVLAEEFTWPDGFDLVAHWHEHIADFRARLVRGEALARFSPAAVELLPHLMGQAVVDAVAAGEPQPDGWILARVPIETDSHAEMQFLRLGVQVEVLAPAELRGRIAATVTELARTYAGTRDAAGRLRR</sequence>
<evidence type="ECO:0000259" key="2">
    <source>
        <dbReference type="Pfam" id="PF13280"/>
    </source>
</evidence>
<dbReference type="InterPro" id="IPR036390">
    <property type="entry name" value="WH_DNA-bd_sf"/>
</dbReference>
<dbReference type="Gene3D" id="1.10.10.10">
    <property type="entry name" value="Winged helix-like DNA-binding domain superfamily/Winged helix DNA-binding domain"/>
    <property type="match status" value="1"/>
</dbReference>
<dbReference type="Pfam" id="PF25583">
    <property type="entry name" value="WCX"/>
    <property type="match status" value="1"/>
</dbReference>
<dbReference type="InterPro" id="IPR028349">
    <property type="entry name" value="PafC-like"/>
</dbReference>
<feature type="domain" description="WCX" evidence="3">
    <location>
        <begin position="241"/>
        <end position="320"/>
    </location>
</feature>
<evidence type="ECO:0000259" key="3">
    <source>
        <dbReference type="Pfam" id="PF25583"/>
    </source>
</evidence>
<dbReference type="PANTHER" id="PTHR34580">
    <property type="match status" value="1"/>
</dbReference>
<comment type="caution">
    <text evidence="4">The sequence shown here is derived from an EMBL/GenBank/DDBJ whole genome shotgun (WGS) entry which is preliminary data.</text>
</comment>
<dbReference type="InterPro" id="IPR036388">
    <property type="entry name" value="WH-like_DNA-bd_sf"/>
</dbReference>
<evidence type="ECO:0000313" key="5">
    <source>
        <dbReference type="Proteomes" id="UP000659904"/>
    </source>
</evidence>
<evidence type="ECO:0000313" key="4">
    <source>
        <dbReference type="EMBL" id="GIF97630.1"/>
    </source>
</evidence>
<dbReference type="PANTHER" id="PTHR34580:SF1">
    <property type="entry name" value="PROTEIN PAFC"/>
    <property type="match status" value="1"/>
</dbReference>
<evidence type="ECO:0000259" key="1">
    <source>
        <dbReference type="Pfam" id="PF08279"/>
    </source>
</evidence>
<feature type="domain" description="Helix-turn-helix type 11" evidence="1">
    <location>
        <begin position="13"/>
        <end position="64"/>
    </location>
</feature>
<dbReference type="SUPFAM" id="SSF46785">
    <property type="entry name" value="Winged helix' DNA-binding domain"/>
    <property type="match status" value="1"/>
</dbReference>
<dbReference type="InterPro" id="IPR026881">
    <property type="entry name" value="WYL_dom"/>
</dbReference>
<dbReference type="PIRSF" id="PIRSF016838">
    <property type="entry name" value="PafC"/>
    <property type="match status" value="1"/>
</dbReference>
<dbReference type="InterPro" id="IPR057727">
    <property type="entry name" value="WCX_dom"/>
</dbReference>
<proteinExistence type="predicted"/>
<dbReference type="PROSITE" id="PS52050">
    <property type="entry name" value="WYL"/>
    <property type="match status" value="1"/>
</dbReference>
<dbReference type="Proteomes" id="UP000659904">
    <property type="component" value="Unassembled WGS sequence"/>
</dbReference>
<gene>
    <name evidence="4" type="ORF">Cci01nite_27240</name>
</gene>